<accession>A0A814B247</accession>
<dbReference type="SUPFAM" id="SSF54928">
    <property type="entry name" value="RNA-binding domain, RBD"/>
    <property type="match status" value="1"/>
</dbReference>
<keyword evidence="5 8" id="KW-0906">Nuclear pore complex</keyword>
<feature type="compositionally biased region" description="Polar residues" evidence="9">
    <location>
        <begin position="49"/>
        <end position="60"/>
    </location>
</feature>
<keyword evidence="13" id="KW-1185">Reference proteome</keyword>
<keyword evidence="8" id="KW-0813">Transport</keyword>
<evidence type="ECO:0000256" key="9">
    <source>
        <dbReference type="SAM" id="MobiDB-lite"/>
    </source>
</evidence>
<gene>
    <name evidence="11" type="ORF">GPM918_LOCUS9708</name>
    <name evidence="12" type="ORF">SRO942_LOCUS9709</name>
</gene>
<dbReference type="GO" id="GO:0015031">
    <property type="term" value="P:protein transport"/>
    <property type="evidence" value="ECO:0007669"/>
    <property type="project" value="UniProtKB-KW"/>
</dbReference>
<dbReference type="GO" id="GO:0051028">
    <property type="term" value="P:mRNA transport"/>
    <property type="evidence" value="ECO:0007669"/>
    <property type="project" value="UniProtKB-UniRule"/>
</dbReference>
<evidence type="ECO:0000313" key="12">
    <source>
        <dbReference type="EMBL" id="CAF3701197.1"/>
    </source>
</evidence>
<keyword evidence="3" id="KW-0653">Protein transport</keyword>
<dbReference type="Proteomes" id="UP000681722">
    <property type="component" value="Unassembled WGS sequence"/>
</dbReference>
<dbReference type="OrthoDB" id="10015491at2759"/>
<evidence type="ECO:0000256" key="5">
    <source>
        <dbReference type="ARBA" id="ARBA00023132"/>
    </source>
</evidence>
<dbReference type="InterPro" id="IPR012677">
    <property type="entry name" value="Nucleotide-bd_a/b_plait_sf"/>
</dbReference>
<evidence type="ECO:0000256" key="6">
    <source>
        <dbReference type="ARBA" id="ARBA00029997"/>
    </source>
</evidence>
<evidence type="ECO:0000256" key="4">
    <source>
        <dbReference type="ARBA" id="ARBA00023010"/>
    </source>
</evidence>
<feature type="compositionally biased region" description="Polar residues" evidence="9">
    <location>
        <begin position="76"/>
        <end position="93"/>
    </location>
</feature>
<feature type="region of interest" description="Disordered" evidence="9">
    <location>
        <begin position="38"/>
        <end position="60"/>
    </location>
</feature>
<reference evidence="11" key="1">
    <citation type="submission" date="2021-02" db="EMBL/GenBank/DDBJ databases">
        <authorList>
            <person name="Nowell W R."/>
        </authorList>
    </citation>
    <scope>NUCLEOTIDE SEQUENCE</scope>
</reference>
<keyword evidence="8" id="KW-0539">Nucleus</keyword>
<dbReference type="PROSITE" id="PS51472">
    <property type="entry name" value="RRM_NUP35"/>
    <property type="match status" value="1"/>
</dbReference>
<feature type="region of interest" description="Disordered" evidence="9">
    <location>
        <begin position="74"/>
        <end position="93"/>
    </location>
</feature>
<dbReference type="EMBL" id="CAJNOQ010001830">
    <property type="protein sequence ID" value="CAF0922033.1"/>
    <property type="molecule type" value="Genomic_DNA"/>
</dbReference>
<protein>
    <recommendedName>
        <fullName evidence="2">Nucleoporin NUP35</fullName>
    </recommendedName>
    <alternativeName>
        <fullName evidence="7">35 kDa nucleoporin</fullName>
    </alternativeName>
    <alternativeName>
        <fullName evidence="6">Nucleoporin NUP53</fullName>
    </alternativeName>
</protein>
<dbReference type="Proteomes" id="UP000663829">
    <property type="component" value="Unassembled WGS sequence"/>
</dbReference>
<evidence type="ECO:0000256" key="1">
    <source>
        <dbReference type="ARBA" id="ARBA00004567"/>
    </source>
</evidence>
<sequence>MSVEHHEFKRQISSHESLPCFLLDGGQSPFQRSTNIATPFSPPSSTTTMIQSPNVKSPKSNRQQQYRLFASPHIPSATSSITPNHPRTRSLQTADSKTCLPLKNMSDIFPDFDYSKMTALDSIMNNETRSFDCTTATTANNNNYNINGSQLNTPTTTVTIFGFRENDVESIQNYFSNIGQIDSISREDDTNDTNYLNITYKNLVSFQNALNLSGILLDGCIIGVVPFKET</sequence>
<keyword evidence="4" id="KW-0811">Translocation</keyword>
<comment type="caution">
    <text evidence="11">The sequence shown here is derived from an EMBL/GenBank/DDBJ whole genome shotgun (WGS) entry which is preliminary data.</text>
</comment>
<dbReference type="Pfam" id="PF05172">
    <property type="entry name" value="RRM_Nup35"/>
    <property type="match status" value="1"/>
</dbReference>
<dbReference type="AlphaFoldDB" id="A0A814B247"/>
<evidence type="ECO:0000313" key="11">
    <source>
        <dbReference type="EMBL" id="CAF0922033.1"/>
    </source>
</evidence>
<feature type="domain" description="RRM Nup35-type" evidence="10">
    <location>
        <begin position="152"/>
        <end position="230"/>
    </location>
</feature>
<name>A0A814B247_9BILA</name>
<dbReference type="GO" id="GO:0003676">
    <property type="term" value="F:nucleic acid binding"/>
    <property type="evidence" value="ECO:0007669"/>
    <property type="project" value="InterPro"/>
</dbReference>
<dbReference type="InterPro" id="IPR035979">
    <property type="entry name" value="RBD_domain_sf"/>
</dbReference>
<evidence type="ECO:0000313" key="13">
    <source>
        <dbReference type="Proteomes" id="UP000663829"/>
    </source>
</evidence>
<comment type="subcellular location">
    <subcellularLocation>
        <location evidence="1">Nucleus</location>
        <location evidence="1">Nuclear pore complex</location>
    </subcellularLocation>
</comment>
<organism evidence="11 13">
    <name type="scientific">Didymodactylos carnosus</name>
    <dbReference type="NCBI Taxonomy" id="1234261"/>
    <lineage>
        <taxon>Eukaryota</taxon>
        <taxon>Metazoa</taxon>
        <taxon>Spiralia</taxon>
        <taxon>Gnathifera</taxon>
        <taxon>Rotifera</taxon>
        <taxon>Eurotatoria</taxon>
        <taxon>Bdelloidea</taxon>
        <taxon>Philodinida</taxon>
        <taxon>Philodinidae</taxon>
        <taxon>Didymodactylos</taxon>
    </lineage>
</organism>
<evidence type="ECO:0000256" key="2">
    <source>
        <dbReference type="ARBA" id="ARBA00016439"/>
    </source>
</evidence>
<evidence type="ECO:0000259" key="10">
    <source>
        <dbReference type="PROSITE" id="PS51472"/>
    </source>
</evidence>
<keyword evidence="8" id="KW-0509">mRNA transport</keyword>
<evidence type="ECO:0000256" key="7">
    <source>
        <dbReference type="ARBA" id="ARBA00030250"/>
    </source>
</evidence>
<evidence type="ECO:0000256" key="3">
    <source>
        <dbReference type="ARBA" id="ARBA00022927"/>
    </source>
</evidence>
<dbReference type="EMBL" id="CAJOBC010001830">
    <property type="protein sequence ID" value="CAF3701197.1"/>
    <property type="molecule type" value="Genomic_DNA"/>
</dbReference>
<proteinExistence type="predicted"/>
<dbReference type="Gene3D" id="3.30.70.330">
    <property type="match status" value="1"/>
</dbReference>
<dbReference type="InterPro" id="IPR007846">
    <property type="entry name" value="RRM_NUP35_dom"/>
</dbReference>
<evidence type="ECO:0000256" key="8">
    <source>
        <dbReference type="PROSITE-ProRule" id="PRU00804"/>
    </source>
</evidence>
<dbReference type="GO" id="GO:0005643">
    <property type="term" value="C:nuclear pore"/>
    <property type="evidence" value="ECO:0007669"/>
    <property type="project" value="UniProtKB-SubCell"/>
</dbReference>